<proteinExistence type="predicted"/>
<keyword evidence="1" id="KW-0472">Membrane</keyword>
<name>A0ABU2GYX4_9ACTN</name>
<evidence type="ECO:0000313" key="2">
    <source>
        <dbReference type="EMBL" id="MDS1116664.1"/>
    </source>
</evidence>
<dbReference type="RefSeq" id="WP_310952403.1">
    <property type="nucleotide sequence ID" value="NZ_JAVLUS010000031.1"/>
</dbReference>
<gene>
    <name evidence="2" type="ORF">RD149_23225</name>
</gene>
<evidence type="ECO:0008006" key="4">
    <source>
        <dbReference type="Google" id="ProtNLM"/>
    </source>
</evidence>
<protein>
    <recommendedName>
        <fullName evidence="4">PH domain-containing protein</fullName>
    </recommendedName>
</protein>
<accession>A0ABU2GYX4</accession>
<evidence type="ECO:0000313" key="3">
    <source>
        <dbReference type="Proteomes" id="UP001265083"/>
    </source>
</evidence>
<dbReference type="EMBL" id="JAVLUS010000031">
    <property type="protein sequence ID" value="MDS1116664.1"/>
    <property type="molecule type" value="Genomic_DNA"/>
</dbReference>
<feature type="transmembrane region" description="Helical" evidence="1">
    <location>
        <begin position="95"/>
        <end position="114"/>
    </location>
</feature>
<reference evidence="2 3" key="1">
    <citation type="submission" date="2023-08" db="EMBL/GenBank/DDBJ databases">
        <title>Bioegradation of LLDPE and BLDPE plastic by marine bacteria from coast plastic debris.</title>
        <authorList>
            <person name="Rong Z."/>
        </authorList>
    </citation>
    <scope>NUCLEOTIDE SEQUENCE [LARGE SCALE GENOMIC DNA]</scope>
    <source>
        <strain evidence="2 3">Z-2</strain>
    </source>
</reference>
<keyword evidence="1" id="KW-0812">Transmembrane</keyword>
<comment type="caution">
    <text evidence="2">The sequence shown here is derived from an EMBL/GenBank/DDBJ whole genome shotgun (WGS) entry which is preliminary data.</text>
</comment>
<dbReference type="Proteomes" id="UP001265083">
    <property type="component" value="Unassembled WGS sequence"/>
</dbReference>
<organism evidence="2 3">
    <name type="scientific">Gordonia westfalica</name>
    <dbReference type="NCBI Taxonomy" id="158898"/>
    <lineage>
        <taxon>Bacteria</taxon>
        <taxon>Bacillati</taxon>
        <taxon>Actinomycetota</taxon>
        <taxon>Actinomycetes</taxon>
        <taxon>Mycobacteriales</taxon>
        <taxon>Gordoniaceae</taxon>
        <taxon>Gordonia</taxon>
    </lineage>
</organism>
<feature type="transmembrane region" description="Helical" evidence="1">
    <location>
        <begin position="126"/>
        <end position="144"/>
    </location>
</feature>
<feature type="transmembrane region" description="Helical" evidence="1">
    <location>
        <begin position="42"/>
        <end position="62"/>
    </location>
</feature>
<feature type="transmembrane region" description="Helical" evidence="1">
    <location>
        <begin position="12"/>
        <end position="36"/>
    </location>
</feature>
<evidence type="ECO:0000256" key="1">
    <source>
        <dbReference type="SAM" id="Phobius"/>
    </source>
</evidence>
<keyword evidence="3" id="KW-1185">Reference proteome</keyword>
<sequence length="254" mass="28191">MTDLRRPTEWRGGHIIGVLFVALMAPAVVALLVTAVRTSDAPTVFVAVMFSLAVCAFLAGVLRERVIERVEPDIDSASGRVALRYDRIYDRLTRVALALAAVGGAVFVVLVPAGKLDLSLTPGQRVFFPVGVGVIVAAAAYGEYARRRNGPPTIFTDAETMTHRRTSSRTSFRWADITRIDAERIGSWPKRDVVIIETTEREKPYVLGDAPCYSPGGAALYWMLRFYWLNPDQRDEFTDNRAEKRLLSGDFPLE</sequence>
<keyword evidence="1" id="KW-1133">Transmembrane helix</keyword>